<proteinExistence type="predicted"/>
<protein>
    <recommendedName>
        <fullName evidence="3">START domain-containing protein</fullName>
    </recommendedName>
</protein>
<dbReference type="SUPFAM" id="SSF55961">
    <property type="entry name" value="Bet v1-like"/>
    <property type="match status" value="1"/>
</dbReference>
<dbReference type="Proteomes" id="UP001320420">
    <property type="component" value="Unassembled WGS sequence"/>
</dbReference>
<name>A0AAN9URB7_9PEZI</name>
<reference evidence="1 2" key="1">
    <citation type="submission" date="2024-02" db="EMBL/GenBank/DDBJ databases">
        <title>De novo assembly and annotation of 12 fungi associated with fruit tree decline syndrome in Ontario, Canada.</title>
        <authorList>
            <person name="Sulman M."/>
            <person name="Ellouze W."/>
            <person name="Ilyukhin E."/>
        </authorList>
    </citation>
    <scope>NUCLEOTIDE SEQUENCE [LARGE SCALE GENOMIC DNA]</scope>
    <source>
        <strain evidence="1 2">M11/M66-122</strain>
    </source>
</reference>
<accession>A0AAN9URB7</accession>
<gene>
    <name evidence="1" type="ORF">SLS62_005544</name>
</gene>
<organism evidence="1 2">
    <name type="scientific">Diatrype stigma</name>
    <dbReference type="NCBI Taxonomy" id="117547"/>
    <lineage>
        <taxon>Eukaryota</taxon>
        <taxon>Fungi</taxon>
        <taxon>Dikarya</taxon>
        <taxon>Ascomycota</taxon>
        <taxon>Pezizomycotina</taxon>
        <taxon>Sordariomycetes</taxon>
        <taxon>Xylariomycetidae</taxon>
        <taxon>Xylariales</taxon>
        <taxon>Diatrypaceae</taxon>
        <taxon>Diatrype</taxon>
    </lineage>
</organism>
<keyword evidence="2" id="KW-1185">Reference proteome</keyword>
<dbReference type="AlphaFoldDB" id="A0AAN9URB7"/>
<dbReference type="Gene3D" id="3.30.530.20">
    <property type="match status" value="1"/>
</dbReference>
<comment type="caution">
    <text evidence="1">The sequence shown here is derived from an EMBL/GenBank/DDBJ whole genome shotgun (WGS) entry which is preliminary data.</text>
</comment>
<sequence>MGWHHPGQILEVNRLVWLVDITSTLSISLIADNQMYIQPAYITTTLAFLGPLALSWQGLATAENINWPSLKCPEDYKDTLPTPTYGSDHGVFVVCTEELINAPMARVYDALLDYSRYPIWNSFVIDVKLPSEELSETPTDVYVGMPMVLVTVGLLEGINSTSNEMITLLDDNGENGFMMNAWGVDDGLSGTIIAAEHPNILVDLGNDVTRYLSYETYYSSLLAPTVLLMREKLQTQFSQQGRDLKNYLEGL</sequence>
<evidence type="ECO:0000313" key="2">
    <source>
        <dbReference type="Proteomes" id="UP001320420"/>
    </source>
</evidence>
<dbReference type="InterPro" id="IPR023393">
    <property type="entry name" value="START-like_dom_sf"/>
</dbReference>
<dbReference type="EMBL" id="JAKJXP020000037">
    <property type="protein sequence ID" value="KAK7752576.1"/>
    <property type="molecule type" value="Genomic_DNA"/>
</dbReference>
<evidence type="ECO:0000313" key="1">
    <source>
        <dbReference type="EMBL" id="KAK7752576.1"/>
    </source>
</evidence>
<evidence type="ECO:0008006" key="3">
    <source>
        <dbReference type="Google" id="ProtNLM"/>
    </source>
</evidence>